<evidence type="ECO:0000256" key="4">
    <source>
        <dbReference type="ARBA" id="ARBA00009592"/>
    </source>
</evidence>
<evidence type="ECO:0000259" key="19">
    <source>
        <dbReference type="Pfam" id="PF18004"/>
    </source>
</evidence>
<dbReference type="FunFam" id="3.80.10.10:FF:000213">
    <property type="entry name" value="Tyrosine-sulfated glycopeptide receptor 1"/>
    <property type="match status" value="1"/>
</dbReference>
<feature type="domain" description="26S proteasome non-ATPase regulatory subunit 1/RPN2 N-terminal" evidence="20">
    <location>
        <begin position="705"/>
        <end position="966"/>
    </location>
</feature>
<comment type="similarity">
    <text evidence="4">Belongs to the RLP family.</text>
</comment>
<keyword evidence="12 16" id="KW-0472">Membrane</keyword>
<dbReference type="Pfam" id="PF13646">
    <property type="entry name" value="HEAT_2"/>
    <property type="match status" value="1"/>
</dbReference>
<evidence type="ECO:0000259" key="20">
    <source>
        <dbReference type="Pfam" id="PF21505"/>
    </source>
</evidence>
<dbReference type="SUPFAM" id="SSF52058">
    <property type="entry name" value="L domain-like"/>
    <property type="match status" value="1"/>
</dbReference>
<feature type="transmembrane region" description="Helical" evidence="16">
    <location>
        <begin position="621"/>
        <end position="644"/>
    </location>
</feature>
<dbReference type="FunFam" id="1.25.10.10:FF:000017">
    <property type="entry name" value="26S proteasome non-ATPase regulatory subunit 1"/>
    <property type="match status" value="1"/>
</dbReference>
<evidence type="ECO:0000256" key="5">
    <source>
        <dbReference type="ARBA" id="ARBA00022475"/>
    </source>
</evidence>
<evidence type="ECO:0000256" key="1">
    <source>
        <dbReference type="ARBA" id="ARBA00004167"/>
    </source>
</evidence>
<keyword evidence="10" id="KW-0647">Proteasome</keyword>
<evidence type="ECO:0000259" key="18">
    <source>
        <dbReference type="Pfam" id="PF08263"/>
    </source>
</evidence>
<dbReference type="GO" id="GO:0008540">
    <property type="term" value="C:proteasome regulatory particle, base subcomplex"/>
    <property type="evidence" value="ECO:0007669"/>
    <property type="project" value="TreeGrafter"/>
</dbReference>
<evidence type="ECO:0000256" key="10">
    <source>
        <dbReference type="ARBA" id="ARBA00022942"/>
    </source>
</evidence>
<dbReference type="InterPro" id="IPR011989">
    <property type="entry name" value="ARM-like"/>
</dbReference>
<dbReference type="PANTHER" id="PTHR10943">
    <property type="entry name" value="26S PROTEASOME NON-ATPASE REGULATORY SUBUNIT"/>
    <property type="match status" value="1"/>
</dbReference>
<keyword evidence="22" id="KW-1185">Reference proteome</keyword>
<dbReference type="Proteomes" id="UP000886595">
    <property type="component" value="Unassembled WGS sequence"/>
</dbReference>
<evidence type="ECO:0000313" key="21">
    <source>
        <dbReference type="EMBL" id="KAG2327767.1"/>
    </source>
</evidence>
<keyword evidence="11 16" id="KW-1133">Transmembrane helix</keyword>
<dbReference type="InterPro" id="IPR048570">
    <property type="entry name" value="PSMD1_RPN2_N"/>
</dbReference>
<keyword evidence="14" id="KW-0325">Glycoprotein</keyword>
<evidence type="ECO:0000256" key="12">
    <source>
        <dbReference type="ARBA" id="ARBA00023136"/>
    </source>
</evidence>
<accession>A0A8X7WED1</accession>
<dbReference type="SUPFAM" id="SSF52047">
    <property type="entry name" value="RNI-like"/>
    <property type="match status" value="1"/>
</dbReference>
<feature type="domain" description="26S proteasome regulatory subunit RPN2 C-terminal" evidence="19">
    <location>
        <begin position="1430"/>
        <end position="1593"/>
    </location>
</feature>
<dbReference type="Pfam" id="PF00560">
    <property type="entry name" value="LRR_1"/>
    <property type="match status" value="2"/>
</dbReference>
<feature type="transmembrane region" description="Helical" evidence="16">
    <location>
        <begin position="686"/>
        <end position="713"/>
    </location>
</feature>
<comment type="subcellular location">
    <subcellularLocation>
        <location evidence="2">Cell membrane</location>
    </subcellularLocation>
    <subcellularLocation>
        <location evidence="1">Membrane</location>
        <topology evidence="1">Single-pass membrane protein</topology>
    </subcellularLocation>
</comment>
<feature type="transmembrane region" description="Helical" evidence="16">
    <location>
        <begin position="1414"/>
        <end position="1437"/>
    </location>
</feature>
<feature type="domain" description="Leucine-rich repeat-containing N-terminal plant-type" evidence="18">
    <location>
        <begin position="32"/>
        <end position="70"/>
    </location>
</feature>
<dbReference type="Gene3D" id="3.80.10.10">
    <property type="entry name" value="Ribonuclease Inhibitor"/>
    <property type="match status" value="4"/>
</dbReference>
<dbReference type="FunFam" id="3.80.10.10:FF:000383">
    <property type="entry name" value="Leucine-rich repeat receptor protein kinase EMS1"/>
    <property type="match status" value="1"/>
</dbReference>
<keyword evidence="9" id="KW-0677">Repeat</keyword>
<dbReference type="GO" id="GO:0034515">
    <property type="term" value="C:proteasome storage granule"/>
    <property type="evidence" value="ECO:0007669"/>
    <property type="project" value="TreeGrafter"/>
</dbReference>
<feature type="region of interest" description="Disordered" evidence="15">
    <location>
        <begin position="1596"/>
        <end position="1638"/>
    </location>
</feature>
<dbReference type="GO" id="GO:0005634">
    <property type="term" value="C:nucleus"/>
    <property type="evidence" value="ECO:0007669"/>
    <property type="project" value="TreeGrafter"/>
</dbReference>
<dbReference type="Pfam" id="PF21505">
    <property type="entry name" value="RPN2_N"/>
    <property type="match status" value="1"/>
</dbReference>
<dbReference type="InterPro" id="IPR040623">
    <property type="entry name" value="RPN2_C"/>
</dbReference>
<evidence type="ECO:0000256" key="3">
    <source>
        <dbReference type="ARBA" id="ARBA00006308"/>
    </source>
</evidence>
<evidence type="ECO:0000256" key="9">
    <source>
        <dbReference type="ARBA" id="ARBA00022737"/>
    </source>
</evidence>
<comment type="caution">
    <text evidence="21">The sequence shown here is derived from an EMBL/GenBank/DDBJ whole genome shotgun (WGS) entry which is preliminary data.</text>
</comment>
<evidence type="ECO:0000256" key="13">
    <source>
        <dbReference type="ARBA" id="ARBA00023170"/>
    </source>
</evidence>
<evidence type="ECO:0000256" key="17">
    <source>
        <dbReference type="SAM" id="SignalP"/>
    </source>
</evidence>
<dbReference type="InterPro" id="IPR032675">
    <property type="entry name" value="LRR_dom_sf"/>
</dbReference>
<evidence type="ECO:0000256" key="15">
    <source>
        <dbReference type="SAM" id="MobiDB-lite"/>
    </source>
</evidence>
<feature type="signal peptide" evidence="17">
    <location>
        <begin position="1"/>
        <end position="20"/>
    </location>
</feature>
<dbReference type="InterPro" id="IPR013210">
    <property type="entry name" value="LRR_N_plant-typ"/>
</dbReference>
<sequence length="1638" mass="178058">MKLFLLLAFNTLILFQILGARLFYEASNVDGNADRKALLVFKSQVSANNRLALVSWNDSTPFCQWKGVTCGRKHKRVAGLDLGGLELGGIISPAIGNLSFLRSLNLEENSFGGTIPKEVGMLSRLQQLNMSYNNLKGVIPTSLSNCSRLVTLVLTSNKLVNGLPSELGSLSSLESLFLSINNLSGRFPTSIGNLTSLEQLSTAYNNMEGEVPKTIGRLTQLINLQISMNNISGVFPPEIYNLSSLKYLSIGANHFSGSLRPGFGYMLATLRELQMPMNSFSGDLPKTISNISTLRALEVSQNHFTGSIPVGFGMLTDIRYLGLSQNSFGGNSLGGDLEFLKSLVNCTKLQMLDVGYNRLGGELPIHVANLSKELTAIYLGGNLISGSIPHEIGNLINLQALAMERNLLTQGIPASLGKISGLNVLILSSNRMSGEIPSDLGNITRLNGTIPREIMQLESLVQFFVNRNLLTGPFPKDVERLKQVVVLSVANNRLSGNIPKTIGGCLNLEEVYLGRNSFDGAIPDVRNLRGLRRFNLSNNNFSGNIPEYLANFSSFEILDLSGNDFQGAVPTKGVFQHPENFSVSGNGKLCGGIPELKLKPCPQNVLVSRSGRHSSNKRKKIFIGVGVVVAASLLLLALLALSLFMKRKKKNSARNINHLMSSNPLDSFYERNLILHRYRVRLSDLISCRVSISVLQSMAAAMVSSAGGLLAMLNEPQPTLKHHALSHLNNLVDRFWPEISTSVPIIESLYEDEEFDLHQRQLAALLVSKVFYYLGELNDSLSYALGAGALFDVSEDTDYVHTLLAKAIDEYAILRSKAVESSEMVDIDPRLEAIVERMLGKCITDGKYQQAMGIALECRRLDKLEEAIIKSDNVEGTLTYCINVSHSFVNRREYRHEVLNLLVEVYQKLPSPDYLSICVATILEKLLRSDSKYDALLALQIAFDLVENEHQAFLLSVRDRIPAPKTRPVEAAQTVETTATTNENPSGDVQMAEGTPVTPAQTIVYETDPVDATYAERLTKIKGFYLGRHLFNANSVCHSATIYANAIMHAGTTVDTFLRENLDWLSRATNWAKFSATAGLGVIHRGHLQQGRSLMAPYLPQGGAGGGGSPYSKEVLCHSTRACLGLGLSALGTADEEIYDDVKSVLYTDSAVAGEAAGISMGLLLVGTATEKASEMLAYAHETQHEKIIRGLALGIALTVYGREEGADTLIEQMTRDQDPIIRYGGMYALALAYCGTANNKAIRQLLHFAVSDVSDDVRRTAVLALGFVLYSDPEQTPRIVSLLSESYNPHVRYGAALAVGISCAGTGLSEAISLLEPLTSDVVDFVRQGALISMAMVMVQISEASDSRVGTFRRQLEKIILDKHEDTMSKMGAILASGILDAGGRNVTIRLLSKTKHDKVTAVIGLAVFSQFWYWYPLIYFISLAFSPTAFIGLNYDLKVPKFEFMSHAKPSLFEYPKPTTVPTSNTAAKLPTAVLSTSVKAKARAKKEAEQKANAEKASAAEKSVSESGSGKGKEPADKEGDSMQVDSTATVEKKAAEPEAAFEILVNPARVVPAQEKYIKLLEDSRYVPVKLAPSGFVLLKDLREHEPEVLSLTDAPTSTASPATGAAAATQGTTASAMAVDDEPQPPQAFEYAS</sequence>
<feature type="compositionally biased region" description="Low complexity" evidence="15">
    <location>
        <begin position="1498"/>
        <end position="1511"/>
    </location>
</feature>
<dbReference type="InterPro" id="IPR001611">
    <property type="entry name" value="Leu-rich_rpt"/>
</dbReference>
<evidence type="ECO:0008006" key="23">
    <source>
        <dbReference type="Google" id="ProtNLM"/>
    </source>
</evidence>
<name>A0A8X7WED1_BRACI</name>
<dbReference type="GO" id="GO:0043161">
    <property type="term" value="P:proteasome-mediated ubiquitin-dependent protein catabolic process"/>
    <property type="evidence" value="ECO:0007669"/>
    <property type="project" value="TreeGrafter"/>
</dbReference>
<organism evidence="21 22">
    <name type="scientific">Brassica carinata</name>
    <name type="common">Ethiopian mustard</name>
    <name type="synonym">Abyssinian cabbage</name>
    <dbReference type="NCBI Taxonomy" id="52824"/>
    <lineage>
        <taxon>Eukaryota</taxon>
        <taxon>Viridiplantae</taxon>
        <taxon>Streptophyta</taxon>
        <taxon>Embryophyta</taxon>
        <taxon>Tracheophyta</taxon>
        <taxon>Spermatophyta</taxon>
        <taxon>Magnoliopsida</taxon>
        <taxon>eudicotyledons</taxon>
        <taxon>Gunneridae</taxon>
        <taxon>Pentapetalae</taxon>
        <taxon>rosids</taxon>
        <taxon>malvids</taxon>
        <taxon>Brassicales</taxon>
        <taxon>Brassicaceae</taxon>
        <taxon>Brassiceae</taxon>
        <taxon>Brassica</taxon>
    </lineage>
</organism>
<evidence type="ECO:0000256" key="16">
    <source>
        <dbReference type="SAM" id="Phobius"/>
    </source>
</evidence>
<protein>
    <recommendedName>
        <fullName evidence="23">26S proteasome non-ATPase regulatory subunit 1 homolog</fullName>
    </recommendedName>
</protein>
<feature type="chain" id="PRO_5036497156" description="26S proteasome non-ATPase regulatory subunit 1 homolog" evidence="17">
    <location>
        <begin position="21"/>
        <end position="1638"/>
    </location>
</feature>
<keyword evidence="7 16" id="KW-0812">Transmembrane</keyword>
<dbReference type="FunFam" id="3.80.10.10:FF:000129">
    <property type="entry name" value="Leucine-rich repeat receptor-like kinase"/>
    <property type="match status" value="1"/>
</dbReference>
<evidence type="ECO:0000313" key="22">
    <source>
        <dbReference type="Proteomes" id="UP000886595"/>
    </source>
</evidence>
<gene>
    <name evidence="21" type="ORF">Bca52824_010495</name>
</gene>
<keyword evidence="6" id="KW-0433">Leucine-rich repeat</keyword>
<reference evidence="21 22" key="1">
    <citation type="submission" date="2020-02" db="EMBL/GenBank/DDBJ databases">
        <authorList>
            <person name="Ma Q."/>
            <person name="Huang Y."/>
            <person name="Song X."/>
            <person name="Pei D."/>
        </authorList>
    </citation>
    <scope>NUCLEOTIDE SEQUENCE [LARGE SCALE GENOMIC DNA]</scope>
    <source>
        <strain evidence="21">Sxm20200214</strain>
        <tissue evidence="21">Leaf</tissue>
    </source>
</reference>
<proteinExistence type="inferred from homology"/>
<feature type="compositionally biased region" description="Low complexity" evidence="15">
    <location>
        <begin position="1599"/>
        <end position="1621"/>
    </location>
</feature>
<keyword evidence="8 17" id="KW-0732">Signal</keyword>
<evidence type="ECO:0000256" key="6">
    <source>
        <dbReference type="ARBA" id="ARBA00022614"/>
    </source>
</evidence>
<dbReference type="Pfam" id="PF08263">
    <property type="entry name" value="LRRNT_2"/>
    <property type="match status" value="1"/>
</dbReference>
<dbReference type="GO" id="GO:0005886">
    <property type="term" value="C:plasma membrane"/>
    <property type="evidence" value="ECO:0007669"/>
    <property type="project" value="UniProtKB-SubCell"/>
</dbReference>
<evidence type="ECO:0000256" key="2">
    <source>
        <dbReference type="ARBA" id="ARBA00004236"/>
    </source>
</evidence>
<comment type="similarity">
    <text evidence="3">Belongs to the proteasome subunit S1 family.</text>
</comment>
<evidence type="ECO:0000256" key="7">
    <source>
        <dbReference type="ARBA" id="ARBA00022692"/>
    </source>
</evidence>
<evidence type="ECO:0000256" key="14">
    <source>
        <dbReference type="ARBA" id="ARBA00023180"/>
    </source>
</evidence>
<dbReference type="InterPro" id="IPR016024">
    <property type="entry name" value="ARM-type_fold"/>
</dbReference>
<dbReference type="Gene3D" id="1.25.10.10">
    <property type="entry name" value="Leucine-rich Repeat Variant"/>
    <property type="match status" value="1"/>
</dbReference>
<feature type="region of interest" description="Disordered" evidence="15">
    <location>
        <begin position="1487"/>
        <end position="1537"/>
    </location>
</feature>
<evidence type="ECO:0000256" key="11">
    <source>
        <dbReference type="ARBA" id="ARBA00022989"/>
    </source>
</evidence>
<evidence type="ECO:0000256" key="8">
    <source>
        <dbReference type="ARBA" id="ARBA00022729"/>
    </source>
</evidence>
<dbReference type="Pfam" id="PF13855">
    <property type="entry name" value="LRR_8"/>
    <property type="match status" value="1"/>
</dbReference>
<feature type="compositionally biased region" description="Basic and acidic residues" evidence="15">
    <location>
        <begin position="1514"/>
        <end position="1524"/>
    </location>
</feature>
<dbReference type="PANTHER" id="PTHR10943:SF18">
    <property type="entry name" value="26S PROTEASOME NON-ATPASE REGULATORY SUBUNIT 1 HOMOLOG"/>
    <property type="match status" value="1"/>
</dbReference>
<dbReference type="Pfam" id="PF18004">
    <property type="entry name" value="RPN2_C"/>
    <property type="match status" value="1"/>
</dbReference>
<dbReference type="SUPFAM" id="SSF48371">
    <property type="entry name" value="ARM repeat"/>
    <property type="match status" value="1"/>
</dbReference>
<keyword evidence="5" id="KW-1003">Cell membrane</keyword>
<dbReference type="EMBL" id="JAAMPC010000002">
    <property type="protein sequence ID" value="KAG2327767.1"/>
    <property type="molecule type" value="Genomic_DNA"/>
</dbReference>
<feature type="compositionally biased region" description="Basic and acidic residues" evidence="15">
    <location>
        <begin position="1488"/>
        <end position="1497"/>
    </location>
</feature>
<keyword evidence="13" id="KW-0675">Receptor</keyword>
<dbReference type="OrthoDB" id="261572at2759"/>